<protein>
    <submittedName>
        <fullName evidence="2">Uncharacterized protein</fullName>
    </submittedName>
</protein>
<reference evidence="2" key="2">
    <citation type="submission" date="2022-01" db="EMBL/GenBank/DDBJ databases">
        <authorList>
            <person name="Yamashiro T."/>
            <person name="Shiraishi A."/>
            <person name="Satake H."/>
            <person name="Nakayama K."/>
        </authorList>
    </citation>
    <scope>NUCLEOTIDE SEQUENCE</scope>
</reference>
<evidence type="ECO:0000313" key="3">
    <source>
        <dbReference type="Proteomes" id="UP001151760"/>
    </source>
</evidence>
<proteinExistence type="predicted"/>
<feature type="compositionally biased region" description="Basic residues" evidence="1">
    <location>
        <begin position="131"/>
        <end position="142"/>
    </location>
</feature>
<gene>
    <name evidence="2" type="ORF">Tco_1112357</name>
</gene>
<dbReference type="EMBL" id="BQNB010021019">
    <property type="protein sequence ID" value="GJU02019.1"/>
    <property type="molecule type" value="Genomic_DNA"/>
</dbReference>
<feature type="region of interest" description="Disordered" evidence="1">
    <location>
        <begin position="105"/>
        <end position="142"/>
    </location>
</feature>
<comment type="caution">
    <text evidence="2">The sequence shown here is derived from an EMBL/GenBank/DDBJ whole genome shotgun (WGS) entry which is preliminary data.</text>
</comment>
<sequence>MLLLILMRQTQGTYESEVFETHKEGKSSGETDISPQGLEAAKTLAEALSQIKTKRRNVKTGVRRRLDAEDVSTSFEDISTGFEDVSTSFEDVSTGFTEIMFASEKVSSGGEHVSTSQREGKAVLEETPQTKRTKKHEKTKSD</sequence>
<name>A0ABQ5IPH5_9ASTR</name>
<reference evidence="2" key="1">
    <citation type="journal article" date="2022" name="Int. J. Mol. Sci.">
        <title>Draft Genome of Tanacetum Coccineum: Genomic Comparison of Closely Related Tanacetum-Family Plants.</title>
        <authorList>
            <person name="Yamashiro T."/>
            <person name="Shiraishi A."/>
            <person name="Nakayama K."/>
            <person name="Satake H."/>
        </authorList>
    </citation>
    <scope>NUCLEOTIDE SEQUENCE</scope>
</reference>
<evidence type="ECO:0000256" key="1">
    <source>
        <dbReference type="SAM" id="MobiDB-lite"/>
    </source>
</evidence>
<organism evidence="2 3">
    <name type="scientific">Tanacetum coccineum</name>
    <dbReference type="NCBI Taxonomy" id="301880"/>
    <lineage>
        <taxon>Eukaryota</taxon>
        <taxon>Viridiplantae</taxon>
        <taxon>Streptophyta</taxon>
        <taxon>Embryophyta</taxon>
        <taxon>Tracheophyta</taxon>
        <taxon>Spermatophyta</taxon>
        <taxon>Magnoliopsida</taxon>
        <taxon>eudicotyledons</taxon>
        <taxon>Gunneridae</taxon>
        <taxon>Pentapetalae</taxon>
        <taxon>asterids</taxon>
        <taxon>campanulids</taxon>
        <taxon>Asterales</taxon>
        <taxon>Asteraceae</taxon>
        <taxon>Asteroideae</taxon>
        <taxon>Anthemideae</taxon>
        <taxon>Anthemidinae</taxon>
        <taxon>Tanacetum</taxon>
    </lineage>
</organism>
<keyword evidence="3" id="KW-1185">Reference proteome</keyword>
<dbReference type="Proteomes" id="UP001151760">
    <property type="component" value="Unassembled WGS sequence"/>
</dbReference>
<accession>A0ABQ5IPH5</accession>
<evidence type="ECO:0000313" key="2">
    <source>
        <dbReference type="EMBL" id="GJU02019.1"/>
    </source>
</evidence>